<evidence type="ECO:0000313" key="2">
    <source>
        <dbReference type="Proteomes" id="UP000287910"/>
    </source>
</evidence>
<accession>A0A432LFD2</accession>
<comment type="caution">
    <text evidence="1">The sequence shown here is derived from an EMBL/GenBank/DDBJ whole genome shotgun (WGS) entry which is preliminary data.</text>
</comment>
<sequence>MDYAQLEKMISQTVKKVVANYVFHETKLLVIHPNSLTSRNKIERLRKSFHIHEWQGEPIDELLDCYDFIVFLEVDQSFIVNSAQGIIHTSETKLLSQFIIRDVATVLVPNDEFLTYVIRSTSNRPYISMLRGYVENLRQYGCTICEFSNVKNLTHRNPSINEKELITESTIKEYKNSILTISENTIITPLALDTAKQKGITIKHE</sequence>
<organism evidence="1 2">
    <name type="scientific">Lysinibacillus antri</name>
    <dbReference type="NCBI Taxonomy" id="2498145"/>
    <lineage>
        <taxon>Bacteria</taxon>
        <taxon>Bacillati</taxon>
        <taxon>Bacillota</taxon>
        <taxon>Bacilli</taxon>
        <taxon>Bacillales</taxon>
        <taxon>Bacillaceae</taxon>
        <taxon>Lysinibacillus</taxon>
    </lineage>
</organism>
<evidence type="ECO:0000313" key="1">
    <source>
        <dbReference type="EMBL" id="RUL55881.1"/>
    </source>
</evidence>
<dbReference type="EMBL" id="RYYR01000003">
    <property type="protein sequence ID" value="RUL55881.1"/>
    <property type="molecule type" value="Genomic_DNA"/>
</dbReference>
<name>A0A432LFD2_9BACI</name>
<dbReference type="RefSeq" id="WP_126657628.1">
    <property type="nucleotide sequence ID" value="NZ_RYYR01000003.1"/>
</dbReference>
<evidence type="ECO:0008006" key="3">
    <source>
        <dbReference type="Google" id="ProtNLM"/>
    </source>
</evidence>
<gene>
    <name evidence="1" type="ORF">EK386_03430</name>
</gene>
<dbReference type="Proteomes" id="UP000287910">
    <property type="component" value="Unassembled WGS sequence"/>
</dbReference>
<protein>
    <recommendedName>
        <fullName evidence="3">Ethanolamine utilization protein</fullName>
    </recommendedName>
</protein>
<proteinExistence type="predicted"/>
<keyword evidence="2" id="KW-1185">Reference proteome</keyword>
<dbReference type="AlphaFoldDB" id="A0A432LFD2"/>
<reference evidence="1 2" key="1">
    <citation type="submission" date="2018-12" db="EMBL/GenBank/DDBJ databases">
        <title>Lysinibacillus antri sp. nov., isolated from a cave soil.</title>
        <authorList>
            <person name="Narsing Rao M.P."/>
            <person name="Zhang H."/>
            <person name="Dong Z.-Y."/>
            <person name="Niu X.-K."/>
            <person name="Zhang K."/>
            <person name="Fang B.-Z."/>
            <person name="Kang Y.-Q."/>
            <person name="Xiao M."/>
            <person name="Li W.-J."/>
        </authorList>
    </citation>
    <scope>NUCLEOTIDE SEQUENCE [LARGE SCALE GENOMIC DNA]</scope>
    <source>
        <strain evidence="1 2">SYSU K30002</strain>
    </source>
</reference>